<reference evidence="3 4" key="2">
    <citation type="submission" date="2016-08" db="EMBL/GenBank/DDBJ databases">
        <title>Pervasive Adenine N6-methylation of Active Genes in Fungi.</title>
        <authorList>
            <consortium name="DOE Joint Genome Institute"/>
            <person name="Mondo S.J."/>
            <person name="Dannebaum R.O."/>
            <person name="Kuo R.C."/>
            <person name="Labutti K."/>
            <person name="Haridas S."/>
            <person name="Kuo A."/>
            <person name="Salamov A."/>
            <person name="Ahrendt S.R."/>
            <person name="Lipzen A."/>
            <person name="Sullivan W."/>
            <person name="Andreopoulos W.B."/>
            <person name="Clum A."/>
            <person name="Lindquist E."/>
            <person name="Daum C."/>
            <person name="Ramamoorthy G.K."/>
            <person name="Gryganskyi A."/>
            <person name="Culley D."/>
            <person name="Magnuson J.K."/>
            <person name="James T.Y."/>
            <person name="O'Malley M.A."/>
            <person name="Stajich J.E."/>
            <person name="Spatafora J.W."/>
            <person name="Visel A."/>
            <person name="Grigoriev I.V."/>
        </authorList>
    </citation>
    <scope>NUCLEOTIDE SEQUENCE [LARGE SCALE GENOMIC DNA]</scope>
    <source>
        <strain evidence="3 4">S4</strain>
    </source>
</reference>
<feature type="transmembrane region" description="Helical" evidence="1">
    <location>
        <begin position="189"/>
        <end position="208"/>
    </location>
</feature>
<dbReference type="Proteomes" id="UP000193944">
    <property type="component" value="Unassembled WGS sequence"/>
</dbReference>
<dbReference type="EMBL" id="MCFG01000468">
    <property type="protein sequence ID" value="ORX65324.1"/>
    <property type="molecule type" value="Genomic_DNA"/>
</dbReference>
<evidence type="ECO:0000313" key="3">
    <source>
        <dbReference type="EMBL" id="ORX65324.1"/>
    </source>
</evidence>
<keyword evidence="2" id="KW-0732">Signal</keyword>
<evidence type="ECO:0000313" key="4">
    <source>
        <dbReference type="Proteomes" id="UP000193944"/>
    </source>
</evidence>
<keyword evidence="4" id="KW-1185">Reference proteome</keyword>
<keyword evidence="1" id="KW-0812">Transmembrane</keyword>
<feature type="chain" id="PRO_5012869726" evidence="2">
    <location>
        <begin position="20"/>
        <end position="209"/>
    </location>
</feature>
<dbReference type="OrthoDB" id="2124365at2759"/>
<proteinExistence type="predicted"/>
<evidence type="ECO:0000256" key="1">
    <source>
        <dbReference type="SAM" id="Phobius"/>
    </source>
</evidence>
<organism evidence="3 4">
    <name type="scientific">Anaeromyces robustus</name>
    <dbReference type="NCBI Taxonomy" id="1754192"/>
    <lineage>
        <taxon>Eukaryota</taxon>
        <taxon>Fungi</taxon>
        <taxon>Fungi incertae sedis</taxon>
        <taxon>Chytridiomycota</taxon>
        <taxon>Chytridiomycota incertae sedis</taxon>
        <taxon>Neocallimastigomycetes</taxon>
        <taxon>Neocallimastigales</taxon>
        <taxon>Neocallimastigaceae</taxon>
        <taxon>Anaeromyces</taxon>
    </lineage>
</organism>
<evidence type="ECO:0000256" key="2">
    <source>
        <dbReference type="SAM" id="SignalP"/>
    </source>
</evidence>
<keyword evidence="1" id="KW-0472">Membrane</keyword>
<name>A0A1Y1VX56_9FUNG</name>
<feature type="signal peptide" evidence="2">
    <location>
        <begin position="1"/>
        <end position="19"/>
    </location>
</feature>
<accession>A0A1Y1VX56</accession>
<reference evidence="3 4" key="1">
    <citation type="submission" date="2016-08" db="EMBL/GenBank/DDBJ databases">
        <title>A Parts List for Fungal Cellulosomes Revealed by Comparative Genomics.</title>
        <authorList>
            <consortium name="DOE Joint Genome Institute"/>
            <person name="Haitjema C.H."/>
            <person name="Gilmore S.P."/>
            <person name="Henske J.K."/>
            <person name="Solomon K.V."/>
            <person name="De Groot R."/>
            <person name="Kuo A."/>
            <person name="Mondo S.J."/>
            <person name="Salamov A.A."/>
            <person name="Labutti K."/>
            <person name="Zhao Z."/>
            <person name="Chiniquy J."/>
            <person name="Barry K."/>
            <person name="Brewer H.M."/>
            <person name="Purvine S.O."/>
            <person name="Wright A.T."/>
            <person name="Boxma B."/>
            <person name="Van Alen T."/>
            <person name="Hackstein J.H."/>
            <person name="Baker S.E."/>
            <person name="Grigoriev I.V."/>
            <person name="O'Malley M.A."/>
        </authorList>
    </citation>
    <scope>NUCLEOTIDE SEQUENCE [LARGE SCALE GENOMIC DNA]</scope>
    <source>
        <strain evidence="3 4">S4</strain>
    </source>
</reference>
<comment type="caution">
    <text evidence="3">The sequence shown here is derived from an EMBL/GenBank/DDBJ whole genome shotgun (WGS) entry which is preliminary data.</text>
</comment>
<sequence length="209" mass="22713">MLCKYIIALAIFTITSTYAAICNRDIECLTKNAQMTFLGRVIGIEQTNATMFSAEVQPLCTMFSTVANTKIDDEEFKRTVFIDGFGTHAGGTCNADAGIVGDTNIFFVWVNASSIHGVARRFGLFDPCYGAFKNTPENAQILNNVILSQTSAVQTPIGVECPEVKATTDNNGNGNGPINLDEDLDSNAILKYSISSIAIIISLFYIFFM</sequence>
<protein>
    <submittedName>
        <fullName evidence="3">Uncharacterized protein</fullName>
    </submittedName>
</protein>
<gene>
    <name evidence="3" type="ORF">BCR32DRAFT_115439</name>
</gene>
<keyword evidence="1" id="KW-1133">Transmembrane helix</keyword>
<dbReference type="AlphaFoldDB" id="A0A1Y1VX56"/>